<dbReference type="InterPro" id="IPR007111">
    <property type="entry name" value="NACHT_NTPase"/>
</dbReference>
<protein>
    <submittedName>
        <fullName evidence="7">Uncharacterized protein</fullName>
    </submittedName>
</protein>
<dbReference type="InterPro" id="IPR019775">
    <property type="entry name" value="WD40_repeat_CS"/>
</dbReference>
<dbReference type="CDD" id="cd00200">
    <property type="entry name" value="WD40"/>
    <property type="match status" value="2"/>
</dbReference>
<feature type="region of interest" description="Disordered" evidence="4">
    <location>
        <begin position="98"/>
        <end position="117"/>
    </location>
</feature>
<feature type="repeat" description="WD" evidence="3">
    <location>
        <begin position="1025"/>
        <end position="1066"/>
    </location>
</feature>
<dbReference type="PRINTS" id="PR00364">
    <property type="entry name" value="DISEASERSIST"/>
</dbReference>
<accession>A0A2W4W632</accession>
<feature type="repeat" description="WD" evidence="3">
    <location>
        <begin position="1159"/>
        <end position="1200"/>
    </location>
</feature>
<dbReference type="PANTHER" id="PTHR19848:SF8">
    <property type="entry name" value="F-BOX AND WD REPEAT DOMAIN CONTAINING 7"/>
    <property type="match status" value="1"/>
</dbReference>
<feature type="repeat" description="WD" evidence="3">
    <location>
        <begin position="943"/>
        <end position="984"/>
    </location>
</feature>
<dbReference type="PANTHER" id="PTHR19848">
    <property type="entry name" value="WD40 REPEAT PROTEIN"/>
    <property type="match status" value="1"/>
</dbReference>
<dbReference type="SUPFAM" id="SSF52540">
    <property type="entry name" value="P-loop containing nucleoside triphosphate hydrolases"/>
    <property type="match status" value="1"/>
</dbReference>
<feature type="repeat" description="WD" evidence="3">
    <location>
        <begin position="722"/>
        <end position="763"/>
    </location>
</feature>
<organism evidence="7 8">
    <name type="scientific">Shackletoniella antarctica</name>
    <dbReference type="NCBI Taxonomy" id="268115"/>
    <lineage>
        <taxon>Bacteria</taxon>
        <taxon>Bacillati</taxon>
        <taxon>Cyanobacteriota</taxon>
        <taxon>Cyanophyceae</taxon>
        <taxon>Oculatellales</taxon>
        <taxon>Oculatellaceae</taxon>
        <taxon>Shackletoniella</taxon>
    </lineage>
</organism>
<dbReference type="SMART" id="SM00320">
    <property type="entry name" value="WD40"/>
    <property type="match status" value="13"/>
</dbReference>
<feature type="repeat" description="WD" evidence="3">
    <location>
        <begin position="680"/>
        <end position="721"/>
    </location>
</feature>
<reference evidence="8" key="1">
    <citation type="submission" date="2018-04" db="EMBL/GenBank/DDBJ databases">
        <authorList>
            <person name="Cornet L."/>
        </authorList>
    </citation>
    <scope>NUCLEOTIDE SEQUENCE [LARGE SCALE GENOMIC DNA]</scope>
</reference>
<feature type="domain" description="vWA-MoxR associated protein N-terminal HTH" evidence="6">
    <location>
        <begin position="1"/>
        <end position="89"/>
    </location>
</feature>
<dbReference type="InterPro" id="IPR027417">
    <property type="entry name" value="P-loop_NTPase"/>
</dbReference>
<evidence type="ECO:0000256" key="2">
    <source>
        <dbReference type="ARBA" id="ARBA00022737"/>
    </source>
</evidence>
<dbReference type="Gene3D" id="2.130.10.10">
    <property type="entry name" value="YVTN repeat-like/Quinoprotein amine dehydrogenase"/>
    <property type="match status" value="5"/>
</dbReference>
<evidence type="ECO:0000259" key="5">
    <source>
        <dbReference type="Pfam" id="PF05729"/>
    </source>
</evidence>
<feature type="repeat" description="WD" evidence="3">
    <location>
        <begin position="814"/>
        <end position="855"/>
    </location>
</feature>
<name>A0A2W4W632_9CYAN</name>
<feature type="repeat" description="WD" evidence="3">
    <location>
        <begin position="1067"/>
        <end position="1099"/>
    </location>
</feature>
<dbReference type="InterPro" id="IPR001680">
    <property type="entry name" value="WD40_rpt"/>
</dbReference>
<dbReference type="EMBL" id="QBMN01000078">
    <property type="protein sequence ID" value="PZO40186.1"/>
    <property type="molecule type" value="Genomic_DNA"/>
</dbReference>
<dbReference type="Pfam" id="PF26355">
    <property type="entry name" value="HTH_VMAP-M9"/>
    <property type="match status" value="1"/>
</dbReference>
<dbReference type="InterPro" id="IPR011047">
    <property type="entry name" value="Quinoprotein_ADH-like_sf"/>
</dbReference>
<evidence type="ECO:0000256" key="3">
    <source>
        <dbReference type="PROSITE-ProRule" id="PRU00221"/>
    </source>
</evidence>
<comment type="caution">
    <text evidence="7">The sequence shown here is derived from an EMBL/GenBank/DDBJ whole genome shotgun (WGS) entry which is preliminary data.</text>
</comment>
<feature type="repeat" description="WD" evidence="3">
    <location>
        <begin position="897"/>
        <end position="938"/>
    </location>
</feature>
<gene>
    <name evidence="7" type="ORF">DCF17_12345</name>
</gene>
<dbReference type="InterPro" id="IPR015943">
    <property type="entry name" value="WD40/YVTN_repeat-like_dom_sf"/>
</dbReference>
<dbReference type="Gene3D" id="3.40.50.300">
    <property type="entry name" value="P-loop containing nucleotide triphosphate hydrolases"/>
    <property type="match status" value="1"/>
</dbReference>
<reference evidence="7 8" key="2">
    <citation type="submission" date="2018-06" db="EMBL/GenBank/DDBJ databases">
        <title>Metagenomic assembly of (sub)arctic Cyanobacteria and their associated microbiome from non-axenic cultures.</title>
        <authorList>
            <person name="Baurain D."/>
        </authorList>
    </citation>
    <scope>NUCLEOTIDE SEQUENCE [LARGE SCALE GENOMIC DNA]</scope>
    <source>
        <strain evidence="7">ULC041bin1</strain>
    </source>
</reference>
<evidence type="ECO:0000256" key="1">
    <source>
        <dbReference type="ARBA" id="ARBA00022574"/>
    </source>
</evidence>
<keyword evidence="1 3" id="KW-0853">WD repeat</keyword>
<dbReference type="Pfam" id="PF05729">
    <property type="entry name" value="NACHT"/>
    <property type="match status" value="1"/>
</dbReference>
<dbReference type="PROSITE" id="PS50082">
    <property type="entry name" value="WD_REPEATS_2"/>
    <property type="match status" value="9"/>
</dbReference>
<feature type="domain" description="NACHT" evidence="5">
    <location>
        <begin position="173"/>
        <end position="285"/>
    </location>
</feature>
<dbReference type="Proteomes" id="UP000249081">
    <property type="component" value="Unassembled WGS sequence"/>
</dbReference>
<evidence type="ECO:0000313" key="7">
    <source>
        <dbReference type="EMBL" id="PZO40186.1"/>
    </source>
</evidence>
<feature type="repeat" description="WD" evidence="3">
    <location>
        <begin position="1127"/>
        <end position="1158"/>
    </location>
</feature>
<evidence type="ECO:0000313" key="8">
    <source>
        <dbReference type="Proteomes" id="UP000249081"/>
    </source>
</evidence>
<dbReference type="PROSITE" id="PS50294">
    <property type="entry name" value="WD_REPEATS_REGION"/>
    <property type="match status" value="6"/>
</dbReference>
<evidence type="ECO:0000256" key="4">
    <source>
        <dbReference type="SAM" id="MobiDB-lite"/>
    </source>
</evidence>
<dbReference type="AlphaFoldDB" id="A0A2W4W632"/>
<dbReference type="InterPro" id="IPR058651">
    <property type="entry name" value="HTH_VMAP-M9"/>
</dbReference>
<dbReference type="PROSITE" id="PS00678">
    <property type="entry name" value="WD_REPEATS_1"/>
    <property type="match status" value="1"/>
</dbReference>
<proteinExistence type="predicted"/>
<evidence type="ECO:0000259" key="6">
    <source>
        <dbReference type="Pfam" id="PF26355"/>
    </source>
</evidence>
<dbReference type="SUPFAM" id="SSF50998">
    <property type="entry name" value="Quinoprotein alcohol dehydrogenase-like"/>
    <property type="match status" value="2"/>
</dbReference>
<sequence>MDFEEIAVLVNQVAVERKGRPLKDVERLVLKGSWENKTYSAMATPTAGYTEDYLKKDVGPKLWLLLTDLVDDDIQGMRVTKRNLQNVLQTWLAQRYPPPVPNSGNLEESAALSAPEHPSNRAFQARSLAPSLVVRDSPRIDLADCGGREAELADLTELIVGDALGERQSQPCRTVVLWGLPGIGKTALVAAIAAALAPQVERCGYLALTVEATDQAVIGAIAHWLDLAIDPAIPAPLATADRLLDQLEEHRALLVIDGMEHLFAEQQLAGSYRPGTDAIQHLFHQGAERHHRSCLVWVSREKPADFAQVQGPRVRDYALDDLATDAAVGLLRGAKAPRSSSDDWVALIARYGSHPLVLRGLGAVLGDVYQGQPQALLHVGKLAVPGAVHRTFTLALDRLLPEEWAMLYWLALAQEPLTLDDLNAAMHPPAPEDVVQSVLRRGWVQGIHAPSQGLVLSLKPVVQALVLERLQAVLAAELEAETLDWLQRLPLVTMTAREVVQELQRAAMLAPLGDELRRRQPTAERLTAKGDLLLRALRPLRGQPGYGAGNMIHLCQYLGLSISGVDFSHLAIWQGDLRRVSLQGANFSQAQFGDTAFATALGRNPVAAFSPDGSHLAAGDHEGRLLLWNLHRGKLEWMFDEGQGICALDFSPQGDLLAVGTESGQIWLWPVGATYQTDVLEDHQAPVGALAFSPDGRQLASGDDSGQLCLWEVASGFKQGTLAGHGGRIHSLAYDEAGGQLVSGGDDQRACLWHVADRTLLKYFQVRSTASLGTAGFLPDPNDPSCQPIPFAAGYDDRCLTIWNLATGLPCWILPAAVQALPAMAVSPSGRHLVCSCQDFSVALWDIPSRRQVHTLPSTGAPVWTLAFSADSRYFVTGSDYTIKLWHAKRGQCWRSFLSQAHPLRCLAFSAASGTILTGHDDTHLRLWQVTAGSPYALGPRTLAGHGSSVRAVALSADGQWLASSADDQTLRLWSTATGQSQWVWATTSPAALLCFSPDGQWLASGSADGISLWSTATGRAAGELEGTVDGPCALAFSPDGEWIVAGGRDGVISLWRRDQRRRAHTLLGHQGQVHSLALSLEILASASHDGTVRWWTLNGGVHGVSPEENRPLGQWRHPSEQWLQGVTLNPAGDVLAITSTEAQVEVWDVATNQRRHTLRGHSQAIWQISVCPSCTHLITASQDDEIRVWELDTGLCQQTLRPDRPYEGVNIREASGLSDTEARMLRSLGAIVSY</sequence>
<dbReference type="Pfam" id="PF00400">
    <property type="entry name" value="WD40"/>
    <property type="match status" value="12"/>
</dbReference>
<keyword evidence="2" id="KW-0677">Repeat</keyword>